<evidence type="ECO:0000256" key="8">
    <source>
        <dbReference type="ARBA" id="ARBA00023136"/>
    </source>
</evidence>
<evidence type="ECO:0000256" key="7">
    <source>
        <dbReference type="ARBA" id="ARBA00022989"/>
    </source>
</evidence>
<evidence type="ECO:0000256" key="10">
    <source>
        <dbReference type="RuleBase" id="RU362091"/>
    </source>
</evidence>
<keyword evidence="5 11" id="KW-0812">Transmembrane</keyword>
<dbReference type="InterPro" id="IPR038377">
    <property type="entry name" value="Na/Glc_symporter_sf"/>
</dbReference>
<comment type="subcellular location">
    <subcellularLocation>
        <location evidence="1">Membrane</location>
        <topology evidence="1">Multi-pass membrane protein</topology>
    </subcellularLocation>
</comment>
<feature type="transmembrane region" description="Helical" evidence="11">
    <location>
        <begin position="6"/>
        <end position="23"/>
    </location>
</feature>
<name>A0A1I1MLX4_9GAMM</name>
<dbReference type="STRING" id="402385.SAMN05421848_3028"/>
<evidence type="ECO:0000313" key="13">
    <source>
        <dbReference type="Proteomes" id="UP000199046"/>
    </source>
</evidence>
<proteinExistence type="inferred from homology"/>
<gene>
    <name evidence="12" type="ORF">SAMN05421848_3028</name>
</gene>
<dbReference type="RefSeq" id="WP_090135694.1">
    <property type="nucleotide sequence ID" value="NZ_FOLY01000007.1"/>
</dbReference>
<evidence type="ECO:0000256" key="6">
    <source>
        <dbReference type="ARBA" id="ARBA00022847"/>
    </source>
</evidence>
<feature type="transmembrane region" description="Helical" evidence="11">
    <location>
        <begin position="177"/>
        <end position="199"/>
    </location>
</feature>
<reference evidence="13" key="1">
    <citation type="submission" date="2016-10" db="EMBL/GenBank/DDBJ databases">
        <authorList>
            <person name="Varghese N."/>
            <person name="Submissions S."/>
        </authorList>
    </citation>
    <scope>NUCLEOTIDE SEQUENCE [LARGE SCALE GENOMIC DNA]</scope>
    <source>
        <strain evidence="13">DSM 23439</strain>
    </source>
</reference>
<keyword evidence="9" id="KW-0739">Sodium transport</keyword>
<feature type="transmembrane region" description="Helical" evidence="11">
    <location>
        <begin position="149"/>
        <end position="170"/>
    </location>
</feature>
<dbReference type="Proteomes" id="UP000199046">
    <property type="component" value="Unassembled WGS sequence"/>
</dbReference>
<evidence type="ECO:0000256" key="2">
    <source>
        <dbReference type="ARBA" id="ARBA00006434"/>
    </source>
</evidence>
<dbReference type="OrthoDB" id="9789704at2"/>
<dbReference type="CDD" id="cd11479">
    <property type="entry name" value="SLC5sbd_u3"/>
    <property type="match status" value="1"/>
</dbReference>
<dbReference type="PANTHER" id="PTHR48086:SF7">
    <property type="entry name" value="SODIUM-SOLUTE SYMPORTER-RELATED"/>
    <property type="match status" value="1"/>
</dbReference>
<feature type="transmembrane region" description="Helical" evidence="11">
    <location>
        <begin position="263"/>
        <end position="283"/>
    </location>
</feature>
<comment type="similarity">
    <text evidence="2 10">Belongs to the sodium:solute symporter (SSF) (TC 2.A.21) family.</text>
</comment>
<evidence type="ECO:0000256" key="5">
    <source>
        <dbReference type="ARBA" id="ARBA00022692"/>
    </source>
</evidence>
<dbReference type="AlphaFoldDB" id="A0A1I1MLX4"/>
<keyword evidence="3" id="KW-0813">Transport</keyword>
<feature type="transmembrane region" description="Helical" evidence="11">
    <location>
        <begin position="72"/>
        <end position="95"/>
    </location>
</feature>
<dbReference type="InterPro" id="IPR050277">
    <property type="entry name" value="Sodium:Solute_Symporter"/>
</dbReference>
<evidence type="ECO:0000256" key="4">
    <source>
        <dbReference type="ARBA" id="ARBA00022475"/>
    </source>
</evidence>
<organism evidence="12 13">
    <name type="scientific">Kushneria avicenniae</name>
    <dbReference type="NCBI Taxonomy" id="402385"/>
    <lineage>
        <taxon>Bacteria</taxon>
        <taxon>Pseudomonadati</taxon>
        <taxon>Pseudomonadota</taxon>
        <taxon>Gammaproteobacteria</taxon>
        <taxon>Oceanospirillales</taxon>
        <taxon>Halomonadaceae</taxon>
        <taxon>Kushneria</taxon>
    </lineage>
</organism>
<dbReference type="GO" id="GO:0005886">
    <property type="term" value="C:plasma membrane"/>
    <property type="evidence" value="ECO:0007669"/>
    <property type="project" value="TreeGrafter"/>
</dbReference>
<dbReference type="GO" id="GO:0015293">
    <property type="term" value="F:symporter activity"/>
    <property type="evidence" value="ECO:0007669"/>
    <property type="project" value="UniProtKB-KW"/>
</dbReference>
<keyword evidence="9" id="KW-0915">Sodium</keyword>
<feature type="transmembrane region" description="Helical" evidence="11">
    <location>
        <begin position="43"/>
        <end position="66"/>
    </location>
</feature>
<feature type="transmembrane region" description="Helical" evidence="11">
    <location>
        <begin position="219"/>
        <end position="242"/>
    </location>
</feature>
<dbReference type="GO" id="GO:0006814">
    <property type="term" value="P:sodium ion transport"/>
    <property type="evidence" value="ECO:0007669"/>
    <property type="project" value="UniProtKB-KW"/>
</dbReference>
<dbReference type="Pfam" id="PF00474">
    <property type="entry name" value="SSF"/>
    <property type="match status" value="1"/>
</dbReference>
<dbReference type="InterPro" id="IPR001734">
    <property type="entry name" value="Na/solute_symporter"/>
</dbReference>
<keyword evidence="9" id="KW-0406">Ion transport</keyword>
<sequence>MWLDLIVIAVYALVMLAMGAWGMRRARSSDDYLVAGRRLGPGLYLGTLSAVVLGGASTVGTVQLGYTYGLSGLWLCAALGTGLIVLSLVLAAPLSRLKLHTITQLLERRYTPAARTVSSAVMLAYDLMLAVTSLIAIGTLMTVLFDLPVWASVLIGGAVVVIYSTIGGMWSLTLTDIVQFVIMTLGMIGLMLPVTVHYAGGWEALISRADPGHFSLTAIGWDTIVTYFVIYFLGILIGQDVWQRVFTARSTKVARLAGASAGLYCILYGVIGALVGVAGSVLLPDLDNANNAFAAVAQLALPDGLRGLIVAAAMAAMMSTASAGMLAASTLMTRDLLPALRRRPAGEGIGGYRLCTLVMGAIVIVMSLMVDDVVGALTVAYNLLVGGMLIPILGALFWKRASNTGAIAAMIAGTLGVVVFMMRDGLLANTPIYAGLCASLVLFVVGSLVKPDQRQPVATEAGT</sequence>
<keyword evidence="7 11" id="KW-1133">Transmembrane helix</keyword>
<feature type="transmembrane region" description="Helical" evidence="11">
    <location>
        <begin position="352"/>
        <end position="370"/>
    </location>
</feature>
<dbReference type="PROSITE" id="PS00457">
    <property type="entry name" value="NA_SOLUT_SYMP_2"/>
    <property type="match status" value="1"/>
</dbReference>
<evidence type="ECO:0000256" key="3">
    <source>
        <dbReference type="ARBA" id="ARBA00022448"/>
    </source>
</evidence>
<keyword evidence="8 11" id="KW-0472">Membrane</keyword>
<feature type="transmembrane region" description="Helical" evidence="11">
    <location>
        <begin position="116"/>
        <end position="137"/>
    </location>
</feature>
<dbReference type="PANTHER" id="PTHR48086">
    <property type="entry name" value="SODIUM/PROLINE SYMPORTER-RELATED"/>
    <property type="match status" value="1"/>
</dbReference>
<dbReference type="GO" id="GO:0046942">
    <property type="term" value="P:carboxylic acid transport"/>
    <property type="evidence" value="ECO:0007669"/>
    <property type="project" value="UniProtKB-ARBA"/>
</dbReference>
<evidence type="ECO:0000256" key="11">
    <source>
        <dbReference type="SAM" id="Phobius"/>
    </source>
</evidence>
<evidence type="ECO:0000313" key="12">
    <source>
        <dbReference type="EMBL" id="SFC86076.1"/>
    </source>
</evidence>
<keyword evidence="6" id="KW-0769">Symport</keyword>
<dbReference type="PROSITE" id="PS50283">
    <property type="entry name" value="NA_SOLUT_SYMP_3"/>
    <property type="match status" value="1"/>
</dbReference>
<feature type="transmembrane region" description="Helical" evidence="11">
    <location>
        <begin position="376"/>
        <end position="398"/>
    </location>
</feature>
<keyword evidence="4" id="KW-1003">Cell membrane</keyword>
<dbReference type="InterPro" id="IPR018212">
    <property type="entry name" value="Na/solute_symporter_CS"/>
</dbReference>
<evidence type="ECO:0000256" key="1">
    <source>
        <dbReference type="ARBA" id="ARBA00004141"/>
    </source>
</evidence>
<accession>A0A1I1MLX4</accession>
<dbReference type="Gene3D" id="1.20.1730.10">
    <property type="entry name" value="Sodium/glucose cotransporter"/>
    <property type="match status" value="1"/>
</dbReference>
<feature type="transmembrane region" description="Helical" evidence="11">
    <location>
        <begin position="428"/>
        <end position="449"/>
    </location>
</feature>
<evidence type="ECO:0000256" key="9">
    <source>
        <dbReference type="ARBA" id="ARBA00023201"/>
    </source>
</evidence>
<protein>
    <submittedName>
        <fullName evidence="12">Solute:Na+ symporter, SSS family</fullName>
    </submittedName>
</protein>
<dbReference type="EMBL" id="FOLY01000007">
    <property type="protein sequence ID" value="SFC86076.1"/>
    <property type="molecule type" value="Genomic_DNA"/>
</dbReference>
<feature type="transmembrane region" description="Helical" evidence="11">
    <location>
        <begin position="308"/>
        <end position="331"/>
    </location>
</feature>
<keyword evidence="13" id="KW-1185">Reference proteome</keyword>
<feature type="transmembrane region" description="Helical" evidence="11">
    <location>
        <begin position="405"/>
        <end position="422"/>
    </location>
</feature>